<dbReference type="OrthoDB" id="9796509at2"/>
<dbReference type="Pfam" id="PF06949">
    <property type="entry name" value="DUF1292"/>
    <property type="match status" value="1"/>
</dbReference>
<dbReference type="AlphaFoldDB" id="A0A0H5SL89"/>
<accession>A0A0H5SL89</accession>
<protein>
    <submittedName>
        <fullName evidence="2">Uncharacterized protein</fullName>
    </submittedName>
</protein>
<gene>
    <name evidence="2" type="ORF">HHT355_2317</name>
</gene>
<dbReference type="EMBL" id="CVTD020000025">
    <property type="protein sequence ID" value="CRZ35506.1"/>
    <property type="molecule type" value="Genomic_DNA"/>
</dbReference>
<dbReference type="RefSeq" id="WP_103203582.1">
    <property type="nucleotide sequence ID" value="NZ_CVTD020000025.1"/>
</dbReference>
<evidence type="ECO:0000313" key="3">
    <source>
        <dbReference type="Proteomes" id="UP000236497"/>
    </source>
</evidence>
<sequence length="127" mass="14821">MGNHTNENCGCGHDHIHDTITLTLDDGTELECIVLEIFTVDGKDYIALQPVEGEEEDNVFLYRYIEGDDADEPQLLNIEDDDEFEAVADAFEELLDAQEYDDMFDEFDDYDDYDDFEDYEDYEDEEN</sequence>
<name>A0A0H5SL89_HERHM</name>
<dbReference type="InterPro" id="IPR009711">
    <property type="entry name" value="UPF0473"/>
</dbReference>
<dbReference type="Proteomes" id="UP000236497">
    <property type="component" value="Unassembled WGS sequence"/>
</dbReference>
<reference evidence="2 3" key="1">
    <citation type="submission" date="2015-06" db="EMBL/GenBank/DDBJ databases">
        <authorList>
            <person name="Wibberg Daniel"/>
        </authorList>
    </citation>
    <scope>NUCLEOTIDE SEQUENCE [LARGE SCALE GENOMIC DNA]</scope>
    <source>
        <strain evidence="2 3">T3/55T</strain>
    </source>
</reference>
<organism evidence="2 3">
    <name type="scientific">Herbinix hemicellulosilytica</name>
    <dbReference type="NCBI Taxonomy" id="1564487"/>
    <lineage>
        <taxon>Bacteria</taxon>
        <taxon>Bacillati</taxon>
        <taxon>Bacillota</taxon>
        <taxon>Clostridia</taxon>
        <taxon>Lachnospirales</taxon>
        <taxon>Lachnospiraceae</taxon>
        <taxon>Herbinix</taxon>
    </lineage>
</organism>
<keyword evidence="3" id="KW-1185">Reference proteome</keyword>
<evidence type="ECO:0000256" key="1">
    <source>
        <dbReference type="SAM" id="MobiDB-lite"/>
    </source>
</evidence>
<feature type="region of interest" description="Disordered" evidence="1">
    <location>
        <begin position="106"/>
        <end position="127"/>
    </location>
</feature>
<evidence type="ECO:0000313" key="2">
    <source>
        <dbReference type="EMBL" id="CRZ35506.1"/>
    </source>
</evidence>
<proteinExistence type="predicted"/>